<comment type="caution">
    <text evidence="3">The sequence shown here is derived from an EMBL/GenBank/DDBJ whole genome shotgun (WGS) entry which is preliminary data.</text>
</comment>
<evidence type="ECO:0000256" key="2">
    <source>
        <dbReference type="SAM" id="SignalP"/>
    </source>
</evidence>
<feature type="signal peptide" evidence="2">
    <location>
        <begin position="1"/>
        <end position="24"/>
    </location>
</feature>
<evidence type="ECO:0000256" key="1">
    <source>
        <dbReference type="SAM" id="MobiDB-lite"/>
    </source>
</evidence>
<name>A0A5B7GFD3_PORTR</name>
<organism evidence="3 4">
    <name type="scientific">Portunus trituberculatus</name>
    <name type="common">Swimming crab</name>
    <name type="synonym">Neptunus trituberculatus</name>
    <dbReference type="NCBI Taxonomy" id="210409"/>
    <lineage>
        <taxon>Eukaryota</taxon>
        <taxon>Metazoa</taxon>
        <taxon>Ecdysozoa</taxon>
        <taxon>Arthropoda</taxon>
        <taxon>Crustacea</taxon>
        <taxon>Multicrustacea</taxon>
        <taxon>Malacostraca</taxon>
        <taxon>Eumalacostraca</taxon>
        <taxon>Eucarida</taxon>
        <taxon>Decapoda</taxon>
        <taxon>Pleocyemata</taxon>
        <taxon>Brachyura</taxon>
        <taxon>Eubrachyura</taxon>
        <taxon>Portunoidea</taxon>
        <taxon>Portunidae</taxon>
        <taxon>Portuninae</taxon>
        <taxon>Portunus</taxon>
    </lineage>
</organism>
<protein>
    <recommendedName>
        <fullName evidence="5">Secreted protein</fullName>
    </recommendedName>
</protein>
<dbReference type="EMBL" id="VSRR010014975">
    <property type="protein sequence ID" value="MPC57662.1"/>
    <property type="molecule type" value="Genomic_DNA"/>
</dbReference>
<evidence type="ECO:0000313" key="3">
    <source>
        <dbReference type="EMBL" id="MPC57662.1"/>
    </source>
</evidence>
<evidence type="ECO:0008006" key="5">
    <source>
        <dbReference type="Google" id="ProtNLM"/>
    </source>
</evidence>
<keyword evidence="4" id="KW-1185">Reference proteome</keyword>
<dbReference type="AlphaFoldDB" id="A0A5B7GFD3"/>
<gene>
    <name evidence="3" type="ORF">E2C01_051647</name>
</gene>
<evidence type="ECO:0000313" key="4">
    <source>
        <dbReference type="Proteomes" id="UP000324222"/>
    </source>
</evidence>
<feature type="chain" id="PRO_5022924520" description="Secreted protein" evidence="2">
    <location>
        <begin position="25"/>
        <end position="85"/>
    </location>
</feature>
<accession>A0A5B7GFD3</accession>
<dbReference type="Proteomes" id="UP000324222">
    <property type="component" value="Unassembled WGS sequence"/>
</dbReference>
<sequence length="85" mass="9330">MVFANSLSLSLSLCYNTIFLTVYATSPQHTHTKPLKPRPANPRRQCLSSHPSNVRDPRGVAGTRQGGVAGCQYSLSCVPRRLTYP</sequence>
<feature type="region of interest" description="Disordered" evidence="1">
    <location>
        <begin position="27"/>
        <end position="63"/>
    </location>
</feature>
<proteinExistence type="predicted"/>
<reference evidence="3 4" key="1">
    <citation type="submission" date="2019-05" db="EMBL/GenBank/DDBJ databases">
        <title>Another draft genome of Portunus trituberculatus and its Hox gene families provides insights of decapod evolution.</title>
        <authorList>
            <person name="Jeong J.-H."/>
            <person name="Song I."/>
            <person name="Kim S."/>
            <person name="Choi T."/>
            <person name="Kim D."/>
            <person name="Ryu S."/>
            <person name="Kim W."/>
        </authorList>
    </citation>
    <scope>NUCLEOTIDE SEQUENCE [LARGE SCALE GENOMIC DNA]</scope>
    <source>
        <tissue evidence="3">Muscle</tissue>
    </source>
</reference>
<keyword evidence="2" id="KW-0732">Signal</keyword>